<keyword evidence="2" id="KW-1185">Reference proteome</keyword>
<dbReference type="RefSeq" id="WP_156320162.1">
    <property type="nucleotide sequence ID" value="NZ_CP011452.2"/>
</dbReference>
<dbReference type="PROSITE" id="PS51257">
    <property type="entry name" value="PROKAR_LIPOPROTEIN"/>
    <property type="match status" value="1"/>
</dbReference>
<dbReference type="GO" id="GO:0009055">
    <property type="term" value="F:electron transfer activity"/>
    <property type="evidence" value="ECO:0007669"/>
    <property type="project" value="InterPro"/>
</dbReference>
<sequence>MTRWTIIPALALLGACSSPMAQEVPQQGSPKVVKADLPGRTIFEHQCAPCHGAGPGDDGMPMLPGTMALARKYDGALPAALELRSDLGPEVLELFVRKGSGAMPMFRKAELTDADISAIAEYLQATAEASGSE</sequence>
<dbReference type="OrthoDB" id="7427921at2"/>
<dbReference type="InterPro" id="IPR009056">
    <property type="entry name" value="Cyt_c-like_dom"/>
</dbReference>
<dbReference type="Pfam" id="PF13442">
    <property type="entry name" value="Cytochrome_CBB3"/>
    <property type="match status" value="1"/>
</dbReference>
<dbReference type="PROSITE" id="PS51007">
    <property type="entry name" value="CYTC"/>
    <property type="match status" value="1"/>
</dbReference>
<dbReference type="GO" id="GO:0020037">
    <property type="term" value="F:heme binding"/>
    <property type="evidence" value="ECO:0007669"/>
    <property type="project" value="InterPro"/>
</dbReference>
<evidence type="ECO:0000313" key="2">
    <source>
        <dbReference type="Proteomes" id="UP000034392"/>
    </source>
</evidence>
<name>A0A0F7KWT7_9SPHN</name>
<dbReference type="SUPFAM" id="SSF46626">
    <property type="entry name" value="Cytochrome c"/>
    <property type="match status" value="1"/>
</dbReference>
<evidence type="ECO:0000313" key="1">
    <source>
        <dbReference type="EMBL" id="AKH44134.1"/>
    </source>
</evidence>
<dbReference type="Gene3D" id="1.10.760.10">
    <property type="entry name" value="Cytochrome c-like domain"/>
    <property type="match status" value="1"/>
</dbReference>
<reference evidence="1" key="1">
    <citation type="submission" date="2015-05" db="EMBL/GenBank/DDBJ databases">
        <title>The complete genome of Altererythrobacter atlanticus strain 26DY36.</title>
        <authorList>
            <person name="Wu Y.-H."/>
            <person name="Cheng H."/>
            <person name="Wu X.-W."/>
        </authorList>
    </citation>
    <scope>NUCLEOTIDE SEQUENCE [LARGE SCALE GENOMIC DNA]</scope>
    <source>
        <strain evidence="1">26DY36</strain>
    </source>
</reference>
<protein>
    <submittedName>
        <fullName evidence="1">Cytochrome c6</fullName>
    </submittedName>
</protein>
<dbReference type="InterPro" id="IPR036909">
    <property type="entry name" value="Cyt_c-like_dom_sf"/>
</dbReference>
<dbReference type="AlphaFoldDB" id="A0A0F7KWT7"/>
<dbReference type="Proteomes" id="UP000034392">
    <property type="component" value="Chromosome"/>
</dbReference>
<accession>A0A0F7KWT7</accession>
<dbReference type="PATRIC" id="fig|1267766.3.peg.3158"/>
<organism evidence="1 2">
    <name type="scientific">Croceibacterium atlanticum</name>
    <dbReference type="NCBI Taxonomy" id="1267766"/>
    <lineage>
        <taxon>Bacteria</taxon>
        <taxon>Pseudomonadati</taxon>
        <taxon>Pseudomonadota</taxon>
        <taxon>Alphaproteobacteria</taxon>
        <taxon>Sphingomonadales</taxon>
        <taxon>Erythrobacteraceae</taxon>
        <taxon>Croceibacterium</taxon>
    </lineage>
</organism>
<gene>
    <name evidence="1" type="primary">petJ_2</name>
    <name evidence="1" type="ORF">WYH_03115</name>
</gene>
<dbReference type="STRING" id="1267766.WYH_03115"/>
<proteinExistence type="predicted"/>
<dbReference type="EMBL" id="CP011452">
    <property type="protein sequence ID" value="AKH44134.1"/>
    <property type="molecule type" value="Genomic_DNA"/>
</dbReference>
<dbReference type="KEGG" id="aay:WYH_03115"/>